<keyword evidence="2" id="KW-1185">Reference proteome</keyword>
<dbReference type="Proteomes" id="UP001168990">
    <property type="component" value="Unassembled WGS sequence"/>
</dbReference>
<protein>
    <submittedName>
        <fullName evidence="1">Uncharacterized protein</fullName>
    </submittedName>
</protein>
<comment type="caution">
    <text evidence="1">The sequence shown here is derived from an EMBL/GenBank/DDBJ whole genome shotgun (WGS) entry which is preliminary data.</text>
</comment>
<reference evidence="1" key="2">
    <citation type="submission" date="2023-03" db="EMBL/GenBank/DDBJ databases">
        <authorList>
            <person name="Inwood S.N."/>
            <person name="Skelly J.G."/>
            <person name="Guhlin J."/>
            <person name="Harrop T.W.R."/>
            <person name="Goldson S.G."/>
            <person name="Dearden P.K."/>
        </authorList>
    </citation>
    <scope>NUCLEOTIDE SEQUENCE</scope>
    <source>
        <strain evidence="1">Irish</strain>
        <tissue evidence="1">Whole body</tissue>
    </source>
</reference>
<organism evidence="1 2">
    <name type="scientific">Microctonus aethiopoides</name>
    <dbReference type="NCBI Taxonomy" id="144406"/>
    <lineage>
        <taxon>Eukaryota</taxon>
        <taxon>Metazoa</taxon>
        <taxon>Ecdysozoa</taxon>
        <taxon>Arthropoda</taxon>
        <taxon>Hexapoda</taxon>
        <taxon>Insecta</taxon>
        <taxon>Pterygota</taxon>
        <taxon>Neoptera</taxon>
        <taxon>Endopterygota</taxon>
        <taxon>Hymenoptera</taxon>
        <taxon>Apocrita</taxon>
        <taxon>Ichneumonoidea</taxon>
        <taxon>Braconidae</taxon>
        <taxon>Euphorinae</taxon>
        <taxon>Microctonus</taxon>
    </lineage>
</organism>
<reference evidence="1" key="1">
    <citation type="journal article" date="2023" name="bioRxiv">
        <title>Scaffold-level genome assemblies of two parasitoid biocontrol wasps reveal the parthenogenesis mechanism and an associated novel virus.</title>
        <authorList>
            <person name="Inwood S."/>
            <person name="Skelly J."/>
            <person name="Guhlin J."/>
            <person name="Harrop T."/>
            <person name="Goldson S."/>
            <person name="Dearden P."/>
        </authorList>
    </citation>
    <scope>NUCLEOTIDE SEQUENCE</scope>
    <source>
        <strain evidence="1">Irish</strain>
        <tissue evidence="1">Whole body</tissue>
    </source>
</reference>
<name>A0AA39FYS1_9HYME</name>
<dbReference type="AlphaFoldDB" id="A0AA39FYS1"/>
<proteinExistence type="predicted"/>
<gene>
    <name evidence="1" type="ORF">PV328_002307</name>
</gene>
<evidence type="ECO:0000313" key="2">
    <source>
        <dbReference type="Proteomes" id="UP001168990"/>
    </source>
</evidence>
<dbReference type="EMBL" id="JAQQBS010000001">
    <property type="protein sequence ID" value="KAK0178350.1"/>
    <property type="molecule type" value="Genomic_DNA"/>
</dbReference>
<accession>A0AA39FYS1</accession>
<sequence length="81" mass="9904">MNDELSPHERITQFQNGHYFQDIFSEHVSPLEIMFGHVCENPKEWEQRYEHKNMEKGIYQGKVRWGDKHGNYGEHYWDLNH</sequence>
<evidence type="ECO:0000313" key="1">
    <source>
        <dbReference type="EMBL" id="KAK0178350.1"/>
    </source>
</evidence>